<comment type="caution">
    <text evidence="8">The sequence shown here is derived from an EMBL/GenBank/DDBJ whole genome shotgun (WGS) entry which is preliminary data.</text>
</comment>
<evidence type="ECO:0000256" key="3">
    <source>
        <dbReference type="ARBA" id="ARBA00022729"/>
    </source>
</evidence>
<evidence type="ECO:0000256" key="2">
    <source>
        <dbReference type="ARBA" id="ARBA00012247"/>
    </source>
</evidence>
<dbReference type="GO" id="GO:0042597">
    <property type="term" value="C:periplasmic space"/>
    <property type="evidence" value="ECO:0007669"/>
    <property type="project" value="TreeGrafter"/>
</dbReference>
<evidence type="ECO:0000256" key="6">
    <source>
        <dbReference type="ARBA" id="ARBA00047512"/>
    </source>
</evidence>
<dbReference type="PROSITE" id="PS51704">
    <property type="entry name" value="GP_PDE"/>
    <property type="match status" value="1"/>
</dbReference>
<dbReference type="GO" id="GO:0008889">
    <property type="term" value="F:glycerophosphodiester phosphodiesterase activity"/>
    <property type="evidence" value="ECO:0007669"/>
    <property type="project" value="UniProtKB-EC"/>
</dbReference>
<comment type="similarity">
    <text evidence="1">Belongs to the glycerophosphoryl diester phosphodiesterase family.</text>
</comment>
<dbReference type="GO" id="GO:0006071">
    <property type="term" value="P:glycerol metabolic process"/>
    <property type="evidence" value="ECO:0007669"/>
    <property type="project" value="UniProtKB-KW"/>
</dbReference>
<dbReference type="InterPro" id="IPR030395">
    <property type="entry name" value="GP_PDE_dom"/>
</dbReference>
<dbReference type="EMBL" id="JRUE01000128">
    <property type="protein sequence ID" value="KXZ70311.1"/>
    <property type="molecule type" value="Genomic_DNA"/>
</dbReference>
<evidence type="ECO:0000313" key="9">
    <source>
        <dbReference type="Proteomes" id="UP000075680"/>
    </source>
</evidence>
<dbReference type="SUPFAM" id="SSF51695">
    <property type="entry name" value="PLC-like phosphodiesterases"/>
    <property type="match status" value="1"/>
</dbReference>
<reference evidence="8 9" key="1">
    <citation type="journal article" date="2016" name="Sci. Rep.">
        <title>Genomic and phenotypic characterization of the species Acinetobacter venetianus.</title>
        <authorList>
            <person name="Fondi M."/>
            <person name="Maida I."/>
            <person name="Perrin E."/>
            <person name="Orlandini V."/>
            <person name="La Torre L."/>
            <person name="Bosi E."/>
            <person name="Negroni A."/>
            <person name="Zanaroli G."/>
            <person name="Fava F."/>
            <person name="Decorosi F."/>
            <person name="Giovannetti L."/>
            <person name="Viti C."/>
            <person name="Vaneechoutte M."/>
            <person name="Dijkshoorn L."/>
            <person name="Fani R."/>
        </authorList>
    </citation>
    <scope>NUCLEOTIDE SEQUENCE [LARGE SCALE GENOMIC DNA]</scope>
    <source>
        <strain evidence="8 9">LUH5627</strain>
    </source>
</reference>
<dbReference type="GO" id="GO:0006629">
    <property type="term" value="P:lipid metabolic process"/>
    <property type="evidence" value="ECO:0007669"/>
    <property type="project" value="InterPro"/>
</dbReference>
<dbReference type="EC" id="3.1.4.46" evidence="2"/>
<dbReference type="AlphaFoldDB" id="A0A150HUN5"/>
<keyword evidence="4" id="KW-0319">Glycerol metabolism</keyword>
<name>A0A150HUN5_9GAMM</name>
<feature type="domain" description="GP-PDE" evidence="7">
    <location>
        <begin position="27"/>
        <end position="346"/>
    </location>
</feature>
<evidence type="ECO:0000256" key="5">
    <source>
        <dbReference type="ARBA" id="ARBA00022801"/>
    </source>
</evidence>
<sequence length="349" mass="38502">MSINVLNRLFLIGVLCGYSVFSQAKEITVIGHAGAPSFAIANTLPSYQRAINDGADFIETDIVPTKDGALISIHENELSLTTNVSSFSQFANRKTSKLVGAKYYTGWFSEDFTLSEIKMLKVHERGPNTRPENTAYDDLYNVPTLDEVINIAEQNYNRTGKITGIYIEMKTPAYFTAVGLPVESKVLNTLARYKYTRDIAPIYIEAFDPISLKLVRTKLNTTHSSLKRVKLLQLLNDLGPLYDAVNLASLPAYAVYADVVGPNKNAIFRDNSTKASNFVSIAHGVGLEVQPWSFAPENNNLPTAFRCSSVLSERCPSGLKKQLKMFFDAGIDGVFVDDPATAKEALAEY</sequence>
<dbReference type="InterPro" id="IPR017946">
    <property type="entry name" value="PLC-like_Pdiesterase_TIM-brl"/>
</dbReference>
<dbReference type="Pfam" id="PF03009">
    <property type="entry name" value="GDPD"/>
    <property type="match status" value="1"/>
</dbReference>
<evidence type="ECO:0000256" key="4">
    <source>
        <dbReference type="ARBA" id="ARBA00022798"/>
    </source>
</evidence>
<dbReference type="Gene3D" id="3.20.20.190">
    <property type="entry name" value="Phosphatidylinositol (PI) phosphodiesterase"/>
    <property type="match status" value="1"/>
</dbReference>
<evidence type="ECO:0000313" key="8">
    <source>
        <dbReference type="EMBL" id="KXZ70311.1"/>
    </source>
</evidence>
<gene>
    <name evidence="8" type="primary">glpQ_1</name>
    <name evidence="8" type="ORF">AVENLUH5627_01448</name>
</gene>
<keyword evidence="3" id="KW-0732">Signal</keyword>
<dbReference type="PANTHER" id="PTHR43620">
    <property type="entry name" value="GLYCEROPHOSPHORYL DIESTER PHOSPHODIESTERASE"/>
    <property type="match status" value="1"/>
</dbReference>
<dbReference type="PATRIC" id="fig|52133.18.peg.1501"/>
<protein>
    <recommendedName>
        <fullName evidence="2">glycerophosphodiester phosphodiesterase</fullName>
        <ecNumber evidence="2">3.1.4.46</ecNumber>
    </recommendedName>
</protein>
<proteinExistence type="inferred from homology"/>
<keyword evidence="5 8" id="KW-0378">Hydrolase</keyword>
<evidence type="ECO:0000259" key="7">
    <source>
        <dbReference type="PROSITE" id="PS51704"/>
    </source>
</evidence>
<accession>A0A150HUN5</accession>
<comment type="catalytic activity">
    <reaction evidence="6">
        <text>a sn-glycero-3-phosphodiester + H2O = an alcohol + sn-glycerol 3-phosphate + H(+)</text>
        <dbReference type="Rhea" id="RHEA:12969"/>
        <dbReference type="ChEBI" id="CHEBI:15377"/>
        <dbReference type="ChEBI" id="CHEBI:15378"/>
        <dbReference type="ChEBI" id="CHEBI:30879"/>
        <dbReference type="ChEBI" id="CHEBI:57597"/>
        <dbReference type="ChEBI" id="CHEBI:83408"/>
        <dbReference type="EC" id="3.1.4.46"/>
    </reaction>
</comment>
<evidence type="ECO:0000256" key="1">
    <source>
        <dbReference type="ARBA" id="ARBA00007277"/>
    </source>
</evidence>
<dbReference type="PANTHER" id="PTHR43620:SF7">
    <property type="entry name" value="GLYCEROPHOSPHODIESTER PHOSPHODIESTERASE GDPD5-RELATED"/>
    <property type="match status" value="1"/>
</dbReference>
<dbReference type="Proteomes" id="UP000075680">
    <property type="component" value="Unassembled WGS sequence"/>
</dbReference>
<dbReference type="RefSeq" id="WP_061518619.1">
    <property type="nucleotide sequence ID" value="NZ_JRUE01000128.1"/>
</dbReference>
<organism evidence="8 9">
    <name type="scientific">Acinetobacter venetianus</name>
    <dbReference type="NCBI Taxonomy" id="52133"/>
    <lineage>
        <taxon>Bacteria</taxon>
        <taxon>Pseudomonadati</taxon>
        <taxon>Pseudomonadota</taxon>
        <taxon>Gammaproteobacteria</taxon>
        <taxon>Moraxellales</taxon>
        <taxon>Moraxellaceae</taxon>
        <taxon>Acinetobacter</taxon>
    </lineage>
</organism>